<keyword evidence="10" id="KW-1185">Reference proteome</keyword>
<comment type="subcellular location">
    <subcellularLocation>
        <location evidence="1">Membrane</location>
        <topology evidence="1">Multi-pass membrane protein</topology>
    </subcellularLocation>
</comment>
<dbReference type="InterPro" id="IPR050930">
    <property type="entry name" value="MFS_Vesicular_Transporter"/>
</dbReference>
<feature type="transmembrane region" description="Helical" evidence="7">
    <location>
        <begin position="463"/>
        <end position="485"/>
    </location>
</feature>
<evidence type="ECO:0000313" key="10">
    <source>
        <dbReference type="Proteomes" id="UP001165060"/>
    </source>
</evidence>
<feature type="transmembrane region" description="Helical" evidence="7">
    <location>
        <begin position="131"/>
        <end position="151"/>
    </location>
</feature>
<feature type="transmembrane region" description="Helical" evidence="7">
    <location>
        <begin position="91"/>
        <end position="110"/>
    </location>
</feature>
<evidence type="ECO:0000256" key="2">
    <source>
        <dbReference type="ARBA" id="ARBA00022448"/>
    </source>
</evidence>
<name>A0ABQ6M779_9STRA</name>
<feature type="domain" description="Major facilitator superfamily (MFS) profile" evidence="8">
    <location>
        <begin position="54"/>
        <end position="514"/>
    </location>
</feature>
<evidence type="ECO:0000259" key="8">
    <source>
        <dbReference type="PROSITE" id="PS50850"/>
    </source>
</evidence>
<dbReference type="InterPro" id="IPR036259">
    <property type="entry name" value="MFS_trans_sf"/>
</dbReference>
<keyword evidence="5 7" id="KW-0472">Membrane</keyword>
<comment type="caution">
    <text evidence="9">The sequence shown here is derived from an EMBL/GenBank/DDBJ whole genome shotgun (WGS) entry which is preliminary data.</text>
</comment>
<feature type="transmembrane region" description="Helical" evidence="7">
    <location>
        <begin position="374"/>
        <end position="395"/>
    </location>
</feature>
<accession>A0ABQ6M779</accession>
<dbReference type="InterPro" id="IPR020846">
    <property type="entry name" value="MFS_dom"/>
</dbReference>
<evidence type="ECO:0000256" key="6">
    <source>
        <dbReference type="SAM" id="MobiDB-lite"/>
    </source>
</evidence>
<feature type="transmembrane region" description="Helical" evidence="7">
    <location>
        <begin position="60"/>
        <end position="79"/>
    </location>
</feature>
<dbReference type="Gene3D" id="1.20.1250.20">
    <property type="entry name" value="MFS general substrate transporter like domains"/>
    <property type="match status" value="2"/>
</dbReference>
<feature type="region of interest" description="Disordered" evidence="6">
    <location>
        <begin position="266"/>
        <end position="302"/>
    </location>
</feature>
<evidence type="ECO:0000256" key="5">
    <source>
        <dbReference type="ARBA" id="ARBA00023136"/>
    </source>
</evidence>
<feature type="compositionally biased region" description="Gly residues" evidence="6">
    <location>
        <begin position="279"/>
        <end position="295"/>
    </location>
</feature>
<feature type="transmembrane region" description="Helical" evidence="7">
    <location>
        <begin position="232"/>
        <end position="255"/>
    </location>
</feature>
<dbReference type="PANTHER" id="PTHR23506">
    <property type="entry name" value="GH10249P"/>
    <property type="match status" value="1"/>
</dbReference>
<keyword evidence="3 7" id="KW-0812">Transmembrane</keyword>
<feature type="transmembrane region" description="Helical" evidence="7">
    <location>
        <begin position="425"/>
        <end position="442"/>
    </location>
</feature>
<proteinExistence type="predicted"/>
<keyword evidence="4 7" id="KW-1133">Transmembrane helix</keyword>
<keyword evidence="2" id="KW-0813">Transport</keyword>
<evidence type="ECO:0000256" key="1">
    <source>
        <dbReference type="ARBA" id="ARBA00004141"/>
    </source>
</evidence>
<dbReference type="Proteomes" id="UP001165060">
    <property type="component" value="Unassembled WGS sequence"/>
</dbReference>
<evidence type="ECO:0000256" key="3">
    <source>
        <dbReference type="ARBA" id="ARBA00022692"/>
    </source>
</evidence>
<dbReference type="PROSITE" id="PS50850">
    <property type="entry name" value="MFS"/>
    <property type="match status" value="1"/>
</dbReference>
<feature type="transmembrane region" description="Helical" evidence="7">
    <location>
        <begin position="491"/>
        <end position="515"/>
    </location>
</feature>
<organism evidence="9 10">
    <name type="scientific">Tetraparma gracilis</name>
    <dbReference type="NCBI Taxonomy" id="2962635"/>
    <lineage>
        <taxon>Eukaryota</taxon>
        <taxon>Sar</taxon>
        <taxon>Stramenopiles</taxon>
        <taxon>Ochrophyta</taxon>
        <taxon>Bolidophyceae</taxon>
        <taxon>Parmales</taxon>
        <taxon>Triparmaceae</taxon>
        <taxon>Tetraparma</taxon>
    </lineage>
</organism>
<dbReference type="PANTHER" id="PTHR23506:SF23">
    <property type="entry name" value="GH10249P"/>
    <property type="match status" value="1"/>
</dbReference>
<dbReference type="EMBL" id="BRYB01003801">
    <property type="protein sequence ID" value="GMI20855.1"/>
    <property type="molecule type" value="Genomic_DNA"/>
</dbReference>
<dbReference type="CDD" id="cd17325">
    <property type="entry name" value="MFS_MdtG_SLC18_like"/>
    <property type="match status" value="1"/>
</dbReference>
<feature type="compositionally biased region" description="Acidic residues" evidence="6">
    <location>
        <begin position="267"/>
        <end position="278"/>
    </location>
</feature>
<gene>
    <name evidence="9" type="ORF">TeGR_g1989</name>
</gene>
<dbReference type="Pfam" id="PF07690">
    <property type="entry name" value="MFS_1"/>
    <property type="match status" value="2"/>
</dbReference>
<sequence length="556" mass="58825">MLDSQRRTSAGVPLLADAQNTLQDFDPTYSGFGSDQAGVSSTPPSVAPEPGPYSHLLPPLTLLALFCDYCTLTAIIPIVPLTLPDSIDNSYIFLLFSSKALFQLIANPFVGRLVDRKAKESDCCSVDPPMIFIASLLVLILSTLGFAYAVDLNAGEGDSKDPWFQYFVLLGCRCVQGMSSSGILSAGMSTISLTTPPEKRGGALGTAMIGIAAGVLLGPPIAGVLAQFSSNGLVFTIIAGIGTFTLVCYMLLLVLSPDSLKPVFMGEGEEEEDAEGGGEEAWGGEQWGGGGGPLSGGESQRPKLNAEDSLLRWSDSEDAAGVTGVRDDQALLKFAPVFLLLLAVCVANTAVAISEPLIPLFLAAEPFGFDEGQVGLTFGVMSLSYLVFTPVFGFLSDKRTKTPFMVAGLFCIAAGNAVVLTTDLYWLLVVGLALIGVGIAGCDTPSMPLLTLLVPPERFGAAMALQDSAVSLGFLVGPILAIGVGENRDQFKWLCISMALVCVFVVPFMGVLSRYEQEMERAQKMRQESHDRRFSGDGDVAASFRDSEASLQNVTR</sequence>
<feature type="transmembrane region" description="Helical" evidence="7">
    <location>
        <begin position="334"/>
        <end position="354"/>
    </location>
</feature>
<dbReference type="SUPFAM" id="SSF103473">
    <property type="entry name" value="MFS general substrate transporter"/>
    <property type="match status" value="1"/>
</dbReference>
<reference evidence="9 10" key="1">
    <citation type="journal article" date="2023" name="Commun. Biol.">
        <title>Genome analysis of Parmales, the sister group of diatoms, reveals the evolutionary specialization of diatoms from phago-mixotrophs to photoautotrophs.</title>
        <authorList>
            <person name="Ban H."/>
            <person name="Sato S."/>
            <person name="Yoshikawa S."/>
            <person name="Yamada K."/>
            <person name="Nakamura Y."/>
            <person name="Ichinomiya M."/>
            <person name="Sato N."/>
            <person name="Blanc-Mathieu R."/>
            <person name="Endo H."/>
            <person name="Kuwata A."/>
            <person name="Ogata H."/>
        </authorList>
    </citation>
    <scope>NUCLEOTIDE SEQUENCE [LARGE SCALE GENOMIC DNA]</scope>
</reference>
<protein>
    <recommendedName>
        <fullName evidence="8">Major facilitator superfamily (MFS) profile domain-containing protein</fullName>
    </recommendedName>
</protein>
<evidence type="ECO:0000313" key="9">
    <source>
        <dbReference type="EMBL" id="GMI20855.1"/>
    </source>
</evidence>
<feature type="transmembrane region" description="Helical" evidence="7">
    <location>
        <begin position="203"/>
        <end position="226"/>
    </location>
</feature>
<dbReference type="InterPro" id="IPR011701">
    <property type="entry name" value="MFS"/>
</dbReference>
<evidence type="ECO:0000256" key="7">
    <source>
        <dbReference type="SAM" id="Phobius"/>
    </source>
</evidence>
<evidence type="ECO:0000256" key="4">
    <source>
        <dbReference type="ARBA" id="ARBA00022989"/>
    </source>
</evidence>